<proteinExistence type="predicted"/>
<organism evidence="1 2">
    <name type="scientific">Tenacibaculum vairaonense</name>
    <dbReference type="NCBI Taxonomy" id="3137860"/>
    <lineage>
        <taxon>Bacteria</taxon>
        <taxon>Pseudomonadati</taxon>
        <taxon>Bacteroidota</taxon>
        <taxon>Flavobacteriia</taxon>
        <taxon>Flavobacteriales</taxon>
        <taxon>Flavobacteriaceae</taxon>
        <taxon>Tenacibaculum</taxon>
    </lineage>
</organism>
<keyword evidence="2" id="KW-1185">Reference proteome</keyword>
<dbReference type="Proteomes" id="UP001497602">
    <property type="component" value="Unassembled WGS sequence"/>
</dbReference>
<sequence>MNYLTNIKIIYPLNKHETNSTAHPTFLLYYMYKRTRISEKFHIIK</sequence>
<evidence type="ECO:0000313" key="1">
    <source>
        <dbReference type="EMBL" id="CAL2108706.1"/>
    </source>
</evidence>
<gene>
    <name evidence="1" type="ORF">T190115A13A_90052</name>
</gene>
<accession>A0ABM9PSB2</accession>
<evidence type="ECO:0000313" key="2">
    <source>
        <dbReference type="Proteomes" id="UP001497602"/>
    </source>
</evidence>
<protein>
    <submittedName>
        <fullName evidence="1">Uncharacterized protein</fullName>
    </submittedName>
</protein>
<dbReference type="EMBL" id="CAXJRC010000046">
    <property type="protein sequence ID" value="CAL2108706.1"/>
    <property type="molecule type" value="Genomic_DNA"/>
</dbReference>
<comment type="caution">
    <text evidence="1">The sequence shown here is derived from an EMBL/GenBank/DDBJ whole genome shotgun (WGS) entry which is preliminary data.</text>
</comment>
<reference evidence="1 2" key="1">
    <citation type="submission" date="2024-05" db="EMBL/GenBank/DDBJ databases">
        <authorList>
            <person name="Duchaud E."/>
        </authorList>
    </citation>
    <scope>NUCLEOTIDE SEQUENCE [LARGE SCALE GENOMIC DNA]</scope>
    <source>
        <strain evidence="1">Ena-SAMPLE-TAB-13-05-2024-13:56:06:370-140305</strain>
    </source>
</reference>
<name>A0ABM9PSB2_9FLAO</name>